<feature type="compositionally biased region" description="Pro residues" evidence="2">
    <location>
        <begin position="395"/>
        <end position="407"/>
    </location>
</feature>
<feature type="compositionally biased region" description="Polar residues" evidence="2">
    <location>
        <begin position="309"/>
        <end position="336"/>
    </location>
</feature>
<accession>A0A139I754</accession>
<dbReference type="STRING" id="113226.A0A139I754"/>
<feature type="compositionally biased region" description="Acidic residues" evidence="2">
    <location>
        <begin position="1"/>
        <end position="14"/>
    </location>
</feature>
<reference evidence="5 6" key="1">
    <citation type="submission" date="2015-07" db="EMBL/GenBank/DDBJ databases">
        <title>Comparative genomics of the Sigatoka disease complex on banana suggests a link between parallel evolutionary changes in Pseudocercospora fijiensis and Pseudocercospora eumusae and increased virulence on the banana host.</title>
        <authorList>
            <person name="Chang T.-C."/>
            <person name="Salvucci A."/>
            <person name="Crous P.W."/>
            <person name="Stergiopoulos I."/>
        </authorList>
    </citation>
    <scope>NUCLEOTIDE SEQUENCE [LARGE SCALE GENOMIC DNA]</scope>
    <source>
        <strain evidence="5 6">CBS 116634</strain>
    </source>
</reference>
<sequence length="650" mass="70932">MSSDDDSSGSEGEDVSTTGLIATRAKRATAGNLYATLRQNLDDEELQKELLAEDEDDAGDYEGSDKDDDDAMSSSGDEDDQGPAAEGDKEDLEGEKELKKAERAHNKKKRKLEEAKKRIPNWQKKRVKLADDAKAEDGQPAKPKKKSERSNWLPTAADAPTRQSSRASAVANREMVHTNLKESNERSEKQKTVMSKHKERLKASQRAPISQDERFAKAARIEKETAREFGRWEREEAERQRIREEQLAAKRKRDIDGPVIRHWSGSVLWEGDKIKNKRLHGSTDVDEIEDKPKEAESGADGADGDVSIIDSTAEVSTEKPSNASSAAPTNTPSTPVAISVATPGFAGSQPLRPAMPAPQSQPAQAKTPSQPSWLDGIHAYANQPDPVALSSSGPLPQPATTPSPYTPSAPSINAPPDQPAPRLPPLAPQPTTGPYSTPSQPSIYHGWPASTGYAQFQIPTAYPQQPLPPAPPPPPIKEQARRSLIILEQFDNLETNDKGKKSASKSKDASLDPSQTASTLMPDSYPSFNQEQTRYLTGKLKRLTSTNKAPDMSLLPNAPIKQSCAFTPFPAKFRDPKTGLPYADMLQYKNIQRILDDGCQWSSLLGCWTGPRYGSIGRSAVGVPNGFCRPVEEEHELRAAGQDVKVENTG</sequence>
<comment type="caution">
    <text evidence="5">The sequence shown here is derived from an EMBL/GenBank/DDBJ whole genome shotgun (WGS) entry which is preliminary data.</text>
</comment>
<feature type="region of interest" description="Disordered" evidence="2">
    <location>
        <begin position="1"/>
        <end position="212"/>
    </location>
</feature>
<protein>
    <submittedName>
        <fullName evidence="5">Uncharacterized protein</fullName>
    </submittedName>
</protein>
<dbReference type="EMBL" id="LFZO01000256">
    <property type="protein sequence ID" value="KXT10526.1"/>
    <property type="molecule type" value="Genomic_DNA"/>
</dbReference>
<comment type="similarity">
    <text evidence="1">Belongs to the VPS72/YL1 family.</text>
</comment>
<dbReference type="InterPro" id="IPR013272">
    <property type="entry name" value="Vps72/YL1_C"/>
</dbReference>
<feature type="compositionally biased region" description="Low complexity" evidence="2">
    <location>
        <begin position="357"/>
        <end position="372"/>
    </location>
</feature>
<feature type="domain" description="Vps72/YL1 N-terminal" evidence="3">
    <location>
        <begin position="24"/>
        <end position="264"/>
    </location>
</feature>
<dbReference type="Pfam" id="PF05764">
    <property type="entry name" value="YL1"/>
    <property type="match status" value="1"/>
</dbReference>
<dbReference type="AlphaFoldDB" id="A0A139I754"/>
<evidence type="ECO:0000313" key="6">
    <source>
        <dbReference type="Proteomes" id="UP000073492"/>
    </source>
</evidence>
<evidence type="ECO:0000259" key="3">
    <source>
        <dbReference type="Pfam" id="PF05764"/>
    </source>
</evidence>
<name>A0A139I754_9PEZI</name>
<feature type="compositionally biased region" description="Basic and acidic residues" evidence="2">
    <location>
        <begin position="495"/>
        <end position="510"/>
    </location>
</feature>
<feature type="compositionally biased region" description="Pro residues" evidence="2">
    <location>
        <begin position="416"/>
        <end position="428"/>
    </location>
</feature>
<feature type="compositionally biased region" description="Acidic residues" evidence="2">
    <location>
        <begin position="42"/>
        <end position="81"/>
    </location>
</feature>
<proteinExistence type="inferred from homology"/>
<feature type="compositionally biased region" description="Polar residues" evidence="2">
    <location>
        <begin position="512"/>
        <end position="527"/>
    </location>
</feature>
<gene>
    <name evidence="5" type="ORF">AC579_6099</name>
</gene>
<dbReference type="OrthoDB" id="3942062at2759"/>
<feature type="domain" description="Vps72/YL1 C-terminal" evidence="4">
    <location>
        <begin position="564"/>
        <end position="591"/>
    </location>
</feature>
<feature type="region of interest" description="Disordered" evidence="2">
    <location>
        <begin position="271"/>
        <end position="477"/>
    </location>
</feature>
<feature type="compositionally biased region" description="Polar residues" evidence="2">
    <location>
        <begin position="432"/>
        <end position="442"/>
    </location>
</feature>
<dbReference type="Pfam" id="PF08265">
    <property type="entry name" value="YL1_C"/>
    <property type="match status" value="1"/>
</dbReference>
<feature type="compositionally biased region" description="Basic and acidic residues" evidence="2">
    <location>
        <begin position="95"/>
        <end position="104"/>
    </location>
</feature>
<feature type="region of interest" description="Disordered" evidence="2">
    <location>
        <begin position="489"/>
        <end position="527"/>
    </location>
</feature>
<evidence type="ECO:0000256" key="1">
    <source>
        <dbReference type="ARBA" id="ARBA00006832"/>
    </source>
</evidence>
<dbReference type="InterPro" id="IPR046757">
    <property type="entry name" value="YL1_N"/>
</dbReference>
<evidence type="ECO:0000256" key="2">
    <source>
        <dbReference type="SAM" id="MobiDB-lite"/>
    </source>
</evidence>
<dbReference type="PANTHER" id="PTHR13275">
    <property type="entry name" value="YL-1 PROTEIN TRANSCRIPTION FACTOR-LIKE 1"/>
    <property type="match status" value="1"/>
</dbReference>
<evidence type="ECO:0000313" key="5">
    <source>
        <dbReference type="EMBL" id="KXT10526.1"/>
    </source>
</evidence>
<dbReference type="GO" id="GO:0005634">
    <property type="term" value="C:nucleus"/>
    <property type="evidence" value="ECO:0007669"/>
    <property type="project" value="TreeGrafter"/>
</dbReference>
<keyword evidence="6" id="KW-1185">Reference proteome</keyword>
<feature type="compositionally biased region" description="Basic and acidic residues" evidence="2">
    <location>
        <begin position="174"/>
        <end position="191"/>
    </location>
</feature>
<dbReference type="PANTHER" id="PTHR13275:SF4">
    <property type="entry name" value="VACUOLAR PROTEIN SORTING-ASSOCIATED PROTEIN 72 HOMOLOG"/>
    <property type="match status" value="1"/>
</dbReference>
<organism evidence="5 6">
    <name type="scientific">Pseudocercospora musae</name>
    <dbReference type="NCBI Taxonomy" id="113226"/>
    <lineage>
        <taxon>Eukaryota</taxon>
        <taxon>Fungi</taxon>
        <taxon>Dikarya</taxon>
        <taxon>Ascomycota</taxon>
        <taxon>Pezizomycotina</taxon>
        <taxon>Dothideomycetes</taxon>
        <taxon>Dothideomycetidae</taxon>
        <taxon>Mycosphaerellales</taxon>
        <taxon>Mycosphaerellaceae</taxon>
        <taxon>Pseudocercospora</taxon>
    </lineage>
</organism>
<evidence type="ECO:0000259" key="4">
    <source>
        <dbReference type="Pfam" id="PF08265"/>
    </source>
</evidence>
<feature type="compositionally biased region" description="Basic and acidic residues" evidence="2">
    <location>
        <begin position="128"/>
        <end position="139"/>
    </location>
</feature>
<feature type="compositionally biased region" description="Pro residues" evidence="2">
    <location>
        <begin position="465"/>
        <end position="476"/>
    </location>
</feature>
<dbReference type="Proteomes" id="UP000073492">
    <property type="component" value="Unassembled WGS sequence"/>
</dbReference>